<name>A0AAU7YZA2_9BACT</name>
<dbReference type="Pfam" id="PF07228">
    <property type="entry name" value="SpoIIE"/>
    <property type="match status" value="1"/>
</dbReference>
<gene>
    <name evidence="3" type="ORF">RBB81_19980</name>
</gene>
<dbReference type="InterPro" id="IPR052016">
    <property type="entry name" value="Bact_Sigma-Reg"/>
</dbReference>
<keyword evidence="1 3" id="KW-0378">Hydrolase</keyword>
<feature type="domain" description="PPM-type phosphatase" evidence="2">
    <location>
        <begin position="19"/>
        <end position="188"/>
    </location>
</feature>
<dbReference type="SUPFAM" id="SSF81606">
    <property type="entry name" value="PP2C-like"/>
    <property type="match status" value="1"/>
</dbReference>
<dbReference type="PANTHER" id="PTHR43156:SF2">
    <property type="entry name" value="STAGE II SPORULATION PROTEIN E"/>
    <property type="match status" value="1"/>
</dbReference>
<dbReference type="RefSeq" id="WP_353071869.1">
    <property type="nucleotide sequence ID" value="NZ_CP132938.1"/>
</dbReference>
<protein>
    <submittedName>
        <fullName evidence="3">PP2C family protein-serine/threonine phosphatase</fullName>
        <ecNumber evidence="3">3.1.3.16</ecNumber>
    </submittedName>
</protein>
<evidence type="ECO:0000259" key="2">
    <source>
        <dbReference type="SMART" id="SM00331"/>
    </source>
</evidence>
<evidence type="ECO:0000313" key="3">
    <source>
        <dbReference type="EMBL" id="XCB21842.1"/>
    </source>
</evidence>
<dbReference type="EC" id="3.1.3.16" evidence="3"/>
<dbReference type="AlphaFoldDB" id="A0AAU7YZA2"/>
<dbReference type="EMBL" id="CP132938">
    <property type="protein sequence ID" value="XCB21842.1"/>
    <property type="molecule type" value="Genomic_DNA"/>
</dbReference>
<reference evidence="3" key="2">
    <citation type="journal article" date="2024" name="Environ. Microbiol.">
        <title>Genome analysis and description of Tunturibacter gen. nov. expands the diversity of Terriglobia in tundra soils.</title>
        <authorList>
            <person name="Messyasz A."/>
            <person name="Mannisto M.K."/>
            <person name="Kerkhof L.J."/>
            <person name="Haggblom M.M."/>
        </authorList>
    </citation>
    <scope>NUCLEOTIDE SEQUENCE</scope>
    <source>
        <strain evidence="3">M8UP39</strain>
    </source>
</reference>
<organism evidence="3">
    <name type="scientific">Tunturiibacter gelidiferens</name>
    <dbReference type="NCBI Taxonomy" id="3069689"/>
    <lineage>
        <taxon>Bacteria</taxon>
        <taxon>Pseudomonadati</taxon>
        <taxon>Acidobacteriota</taxon>
        <taxon>Terriglobia</taxon>
        <taxon>Terriglobales</taxon>
        <taxon>Acidobacteriaceae</taxon>
        <taxon>Tunturiibacter</taxon>
    </lineage>
</organism>
<dbReference type="KEGG" id="tgi:RBB81_19980"/>
<accession>A0AAU7YZA2</accession>
<dbReference type="SMART" id="SM00331">
    <property type="entry name" value="PP2C_SIG"/>
    <property type="match status" value="1"/>
</dbReference>
<dbReference type="GO" id="GO:0004722">
    <property type="term" value="F:protein serine/threonine phosphatase activity"/>
    <property type="evidence" value="ECO:0007669"/>
    <property type="project" value="UniProtKB-EC"/>
</dbReference>
<dbReference type="PANTHER" id="PTHR43156">
    <property type="entry name" value="STAGE II SPORULATION PROTEIN E-RELATED"/>
    <property type="match status" value="1"/>
</dbReference>
<evidence type="ECO:0000256" key="1">
    <source>
        <dbReference type="ARBA" id="ARBA00022801"/>
    </source>
</evidence>
<proteinExistence type="predicted"/>
<sequence>MFPLILIPFAFKKRHSFATWLVAFFAFFTEMISVVRIASQQGSRTLAEMFTDPADILSGLNRRLHNRLQNGFVTCLILRLEPDGLCTFANAGHLPPYLNQNELHLPAALTLGLVPSASYEETTIQLEVGDRLTLYTDGLLEARNLDGELFGFDRLQQLVATSPDAKQATEAAIDFGQEDDLTVLTITRLATGVESTTVLEAPPLVPSVA</sequence>
<reference evidence="3" key="1">
    <citation type="submission" date="2023-08" db="EMBL/GenBank/DDBJ databases">
        <authorList>
            <person name="Messyasz A."/>
            <person name="Mannisto M.K."/>
            <person name="Kerkhof L.J."/>
            <person name="Haggblom M."/>
        </authorList>
    </citation>
    <scope>NUCLEOTIDE SEQUENCE</scope>
    <source>
        <strain evidence="3">M8UP39</strain>
    </source>
</reference>
<dbReference type="Gene3D" id="3.60.40.10">
    <property type="entry name" value="PPM-type phosphatase domain"/>
    <property type="match status" value="1"/>
</dbReference>
<dbReference type="InterPro" id="IPR001932">
    <property type="entry name" value="PPM-type_phosphatase-like_dom"/>
</dbReference>
<dbReference type="InterPro" id="IPR036457">
    <property type="entry name" value="PPM-type-like_dom_sf"/>
</dbReference>